<feature type="transmembrane region" description="Helical" evidence="6">
    <location>
        <begin position="194"/>
        <end position="215"/>
    </location>
</feature>
<evidence type="ECO:0000256" key="6">
    <source>
        <dbReference type="SAM" id="Phobius"/>
    </source>
</evidence>
<keyword evidence="9" id="KW-1185">Reference proteome</keyword>
<dbReference type="Proteomes" id="UP000679352">
    <property type="component" value="Plasmid p1"/>
</dbReference>
<dbReference type="InterPro" id="IPR008457">
    <property type="entry name" value="Cu-R_CopD_dom"/>
</dbReference>
<comment type="subcellular location">
    <subcellularLocation>
        <location evidence="1">Cell membrane</location>
        <topology evidence="1">Multi-pass membrane protein</topology>
    </subcellularLocation>
</comment>
<dbReference type="PANTHER" id="PTHR34820:SF4">
    <property type="entry name" value="INNER MEMBRANE PROTEIN YEBZ"/>
    <property type="match status" value="1"/>
</dbReference>
<feature type="transmembrane region" description="Helical" evidence="6">
    <location>
        <begin position="58"/>
        <end position="81"/>
    </location>
</feature>
<evidence type="ECO:0000256" key="5">
    <source>
        <dbReference type="ARBA" id="ARBA00023136"/>
    </source>
</evidence>
<feature type="domain" description="Copper resistance protein D" evidence="7">
    <location>
        <begin position="190"/>
        <end position="288"/>
    </location>
</feature>
<reference evidence="8" key="1">
    <citation type="submission" date="2021-06" db="EMBL/GenBank/DDBJ databases">
        <authorList>
            <person name="Lee C.-S."/>
            <person name="Jin L."/>
        </authorList>
    </citation>
    <scope>NUCLEOTIDE SEQUENCE</scope>
    <source>
        <strain evidence="8">Con5</strain>
        <plasmid evidence="8">p1</plasmid>
    </source>
</reference>
<feature type="transmembrane region" description="Helical" evidence="6">
    <location>
        <begin position="227"/>
        <end position="251"/>
    </location>
</feature>
<feature type="transmembrane region" description="Helical" evidence="6">
    <location>
        <begin position="161"/>
        <end position="182"/>
    </location>
</feature>
<evidence type="ECO:0000313" key="8">
    <source>
        <dbReference type="EMBL" id="QWK92348.1"/>
    </source>
</evidence>
<organism evidence="8 9">
    <name type="scientific">Gemmobacter fulvus</name>
    <dbReference type="NCBI Taxonomy" id="2840474"/>
    <lineage>
        <taxon>Bacteria</taxon>
        <taxon>Pseudomonadati</taxon>
        <taxon>Pseudomonadota</taxon>
        <taxon>Alphaproteobacteria</taxon>
        <taxon>Rhodobacterales</taxon>
        <taxon>Paracoccaceae</taxon>
        <taxon>Gemmobacter</taxon>
    </lineage>
</organism>
<dbReference type="GO" id="GO:0006825">
    <property type="term" value="P:copper ion transport"/>
    <property type="evidence" value="ECO:0007669"/>
    <property type="project" value="InterPro"/>
</dbReference>
<geneLocation type="plasmid" evidence="8 9">
    <name>p1</name>
</geneLocation>
<feature type="transmembrane region" description="Helical" evidence="6">
    <location>
        <begin position="101"/>
        <end position="123"/>
    </location>
</feature>
<evidence type="ECO:0000256" key="2">
    <source>
        <dbReference type="ARBA" id="ARBA00022475"/>
    </source>
</evidence>
<evidence type="ECO:0000313" key="9">
    <source>
        <dbReference type="Proteomes" id="UP000679352"/>
    </source>
</evidence>
<accession>A0A975S3S0</accession>
<dbReference type="KEGG" id="gfu:KM031_16720"/>
<keyword evidence="3 6" id="KW-0812">Transmembrane</keyword>
<sequence>MLVFAVGAPSRSDAAAAPEGASAAWAAAGRFALTLLLVISVGAGVFDRVVAPLASGTRRLGIVAAGLALPAAGLALGLHGLDMLGLPLSRLLEAAPWQAAVAAPVARSIALAALAAALGLVALVTRGKALALLAWALAALSFAASGHAAEAPPRWFSGPVLALHGVALIYWLGALPPLLAGLRATDATARLRRFSALAVPMVILLIGSGAALTVLQAGSVAALLVSGWGQILAAKLALVGLLLGLALWNRVALTPALSSAAPDAPARLRRSITAELVLCVAILALASAFRLTPPPRIAAAVVPVSVHLHGTAAMADLELSPGRAGRNTVTLGFADGDFNSLTPLEVRLRFTDAARGLGPIETHATAQPDGQWRSPPVTLPGPGPWEVVLDILISDFAKTRLSQQILLAP</sequence>
<feature type="transmembrane region" description="Helical" evidence="6">
    <location>
        <begin position="130"/>
        <end position="149"/>
    </location>
</feature>
<feature type="transmembrane region" description="Helical" evidence="6">
    <location>
        <begin position="24"/>
        <end position="46"/>
    </location>
</feature>
<name>A0A975S3S0_9RHOB</name>
<keyword evidence="5 6" id="KW-0472">Membrane</keyword>
<dbReference type="EMBL" id="CP076362">
    <property type="protein sequence ID" value="QWK92348.1"/>
    <property type="molecule type" value="Genomic_DNA"/>
</dbReference>
<gene>
    <name evidence="8" type="ORF">KM031_16720</name>
</gene>
<protein>
    <submittedName>
        <fullName evidence="8">CopD family protein</fullName>
    </submittedName>
</protein>
<dbReference type="InterPro" id="IPR032694">
    <property type="entry name" value="CopC/D"/>
</dbReference>
<dbReference type="RefSeq" id="WP_215505364.1">
    <property type="nucleotide sequence ID" value="NZ_CP076362.1"/>
</dbReference>
<dbReference type="Pfam" id="PF05425">
    <property type="entry name" value="CopD"/>
    <property type="match status" value="1"/>
</dbReference>
<keyword evidence="2" id="KW-1003">Cell membrane</keyword>
<evidence type="ECO:0000256" key="1">
    <source>
        <dbReference type="ARBA" id="ARBA00004651"/>
    </source>
</evidence>
<dbReference type="AlphaFoldDB" id="A0A975S3S0"/>
<keyword evidence="8" id="KW-0614">Plasmid</keyword>
<evidence type="ECO:0000256" key="3">
    <source>
        <dbReference type="ARBA" id="ARBA00022692"/>
    </source>
</evidence>
<evidence type="ECO:0000259" key="7">
    <source>
        <dbReference type="Pfam" id="PF05425"/>
    </source>
</evidence>
<evidence type="ECO:0000256" key="4">
    <source>
        <dbReference type="ARBA" id="ARBA00022989"/>
    </source>
</evidence>
<dbReference type="GO" id="GO:0005886">
    <property type="term" value="C:plasma membrane"/>
    <property type="evidence" value="ECO:0007669"/>
    <property type="project" value="UniProtKB-SubCell"/>
</dbReference>
<dbReference type="PANTHER" id="PTHR34820">
    <property type="entry name" value="INNER MEMBRANE PROTEIN YEBZ"/>
    <property type="match status" value="1"/>
</dbReference>
<keyword evidence="4 6" id="KW-1133">Transmembrane helix</keyword>
<proteinExistence type="predicted"/>